<evidence type="ECO:0000256" key="5">
    <source>
        <dbReference type="ARBA" id="ARBA00023049"/>
    </source>
</evidence>
<name>A0A1J5SYC0_9ZZZZ</name>
<dbReference type="GO" id="GO:0008237">
    <property type="term" value="F:metallopeptidase activity"/>
    <property type="evidence" value="ECO:0007669"/>
    <property type="project" value="UniProtKB-KW"/>
</dbReference>
<accession>A0A1J5SYC0</accession>
<dbReference type="AlphaFoldDB" id="A0A1J5SYC0"/>
<dbReference type="Gene3D" id="3.40.140.10">
    <property type="entry name" value="Cytidine Deaminase, domain 2"/>
    <property type="match status" value="1"/>
</dbReference>
<dbReference type="InterPro" id="IPR037518">
    <property type="entry name" value="MPN"/>
</dbReference>
<keyword evidence="2" id="KW-0479">Metal-binding</keyword>
<dbReference type="InterPro" id="IPR010994">
    <property type="entry name" value="RuvA_2-like"/>
</dbReference>
<dbReference type="InterPro" id="IPR046778">
    <property type="entry name" value="UPF0758_N"/>
</dbReference>
<dbReference type="NCBIfam" id="TIGR00608">
    <property type="entry name" value="radc"/>
    <property type="match status" value="1"/>
</dbReference>
<comment type="caution">
    <text evidence="7">The sequence shown here is derived from an EMBL/GenBank/DDBJ whole genome shotgun (WGS) entry which is preliminary data.</text>
</comment>
<dbReference type="PANTHER" id="PTHR30471:SF3">
    <property type="entry name" value="UPF0758 PROTEIN YEES-RELATED"/>
    <property type="match status" value="1"/>
</dbReference>
<evidence type="ECO:0000256" key="3">
    <source>
        <dbReference type="ARBA" id="ARBA00022801"/>
    </source>
</evidence>
<dbReference type="SUPFAM" id="SSF102712">
    <property type="entry name" value="JAB1/MPN domain"/>
    <property type="match status" value="1"/>
</dbReference>
<dbReference type="EMBL" id="MLJW01000014">
    <property type="protein sequence ID" value="OIR13578.1"/>
    <property type="molecule type" value="Genomic_DNA"/>
</dbReference>
<dbReference type="PROSITE" id="PS50249">
    <property type="entry name" value="MPN"/>
    <property type="match status" value="1"/>
</dbReference>
<dbReference type="InterPro" id="IPR020891">
    <property type="entry name" value="UPF0758_CS"/>
</dbReference>
<evidence type="ECO:0000256" key="2">
    <source>
        <dbReference type="ARBA" id="ARBA00022723"/>
    </source>
</evidence>
<dbReference type="SUPFAM" id="SSF47781">
    <property type="entry name" value="RuvA domain 2-like"/>
    <property type="match status" value="1"/>
</dbReference>
<dbReference type="InterPro" id="IPR001405">
    <property type="entry name" value="UPF0758"/>
</dbReference>
<evidence type="ECO:0000256" key="1">
    <source>
        <dbReference type="ARBA" id="ARBA00022670"/>
    </source>
</evidence>
<evidence type="ECO:0000259" key="6">
    <source>
        <dbReference type="PROSITE" id="PS50249"/>
    </source>
</evidence>
<dbReference type="NCBIfam" id="NF000642">
    <property type="entry name" value="PRK00024.1"/>
    <property type="match status" value="1"/>
</dbReference>
<keyword evidence="4" id="KW-0862">Zinc</keyword>
<sequence>MPTLTIGQLCVHEQPQERIERLGPSALRDEELLALLLRTGTPGHDVLRVSESLLLEAGSLAALASWGPADFARIPGIGRVKALQLLSVIELSRRMQAGSGNPQPLLRTPTDVVEYMIPFIRGLEVEKFWVLCLNTRHRLIRRIEATSGTATASLAHPREVFRDAIRLSSTGVIVVHNHPSGDPQPSAADIQVTRQLREAARILNIDLVDHVIVGSRNADPSGLGHYSFRDSGLL</sequence>
<proteinExistence type="predicted"/>
<feature type="domain" description="MPN" evidence="6">
    <location>
        <begin position="105"/>
        <end position="234"/>
    </location>
</feature>
<dbReference type="GO" id="GO:0006508">
    <property type="term" value="P:proteolysis"/>
    <property type="evidence" value="ECO:0007669"/>
    <property type="project" value="UniProtKB-KW"/>
</dbReference>
<dbReference type="PANTHER" id="PTHR30471">
    <property type="entry name" value="DNA REPAIR PROTEIN RADC"/>
    <property type="match status" value="1"/>
</dbReference>
<dbReference type="InterPro" id="IPR025657">
    <property type="entry name" value="RadC_JAB"/>
</dbReference>
<dbReference type="CDD" id="cd08071">
    <property type="entry name" value="MPN_DUF2466"/>
    <property type="match status" value="1"/>
</dbReference>
<keyword evidence="3" id="KW-0378">Hydrolase</keyword>
<dbReference type="PROSITE" id="PS01302">
    <property type="entry name" value="UPF0758"/>
    <property type="match status" value="1"/>
</dbReference>
<evidence type="ECO:0000256" key="4">
    <source>
        <dbReference type="ARBA" id="ARBA00022833"/>
    </source>
</evidence>
<dbReference type="Pfam" id="PF04002">
    <property type="entry name" value="RadC"/>
    <property type="match status" value="1"/>
</dbReference>
<keyword evidence="5" id="KW-0482">Metalloprotease</keyword>
<protein>
    <recommendedName>
        <fullName evidence="6">MPN domain-containing protein</fullName>
    </recommendedName>
</protein>
<dbReference type="GO" id="GO:0046872">
    <property type="term" value="F:metal ion binding"/>
    <property type="evidence" value="ECO:0007669"/>
    <property type="project" value="UniProtKB-KW"/>
</dbReference>
<reference evidence="7" key="1">
    <citation type="submission" date="2016-10" db="EMBL/GenBank/DDBJ databases">
        <title>Sequence of Gallionella enrichment culture.</title>
        <authorList>
            <person name="Poehlein A."/>
            <person name="Muehling M."/>
            <person name="Daniel R."/>
        </authorList>
    </citation>
    <scope>NUCLEOTIDE SEQUENCE</scope>
</reference>
<organism evidence="7">
    <name type="scientific">mine drainage metagenome</name>
    <dbReference type="NCBI Taxonomy" id="410659"/>
    <lineage>
        <taxon>unclassified sequences</taxon>
        <taxon>metagenomes</taxon>
        <taxon>ecological metagenomes</taxon>
    </lineage>
</organism>
<dbReference type="Pfam" id="PF20582">
    <property type="entry name" value="UPF0758_N"/>
    <property type="match status" value="1"/>
</dbReference>
<gene>
    <name evidence="7" type="ORF">GALL_53970</name>
</gene>
<evidence type="ECO:0000313" key="7">
    <source>
        <dbReference type="EMBL" id="OIR13578.1"/>
    </source>
</evidence>
<keyword evidence="1" id="KW-0645">Protease</keyword>